<dbReference type="EMBL" id="CABPSD010000032">
    <property type="protein sequence ID" value="VVE52072.1"/>
    <property type="molecule type" value="Genomic_DNA"/>
</dbReference>
<evidence type="ECO:0000313" key="1">
    <source>
        <dbReference type="EMBL" id="VVE52072.1"/>
    </source>
</evidence>
<gene>
    <name evidence="1" type="ORF">PMO31116_04725</name>
</gene>
<keyword evidence="2" id="KW-1185">Reference proteome</keyword>
<accession>A0A5E4YU99</accession>
<protein>
    <submittedName>
        <fullName evidence="1">Uncharacterized protein</fullName>
    </submittedName>
</protein>
<name>A0A5E4YU99_9BURK</name>
<organism evidence="1 2">
    <name type="scientific">Pandoraea morbifera</name>
    <dbReference type="NCBI Taxonomy" id="2508300"/>
    <lineage>
        <taxon>Bacteria</taxon>
        <taxon>Pseudomonadati</taxon>
        <taxon>Pseudomonadota</taxon>
        <taxon>Betaproteobacteria</taxon>
        <taxon>Burkholderiales</taxon>
        <taxon>Burkholderiaceae</taxon>
        <taxon>Pandoraea</taxon>
    </lineage>
</organism>
<reference evidence="1 2" key="1">
    <citation type="submission" date="2019-08" db="EMBL/GenBank/DDBJ databases">
        <authorList>
            <person name="Peeters C."/>
        </authorList>
    </citation>
    <scope>NUCLEOTIDE SEQUENCE [LARGE SCALE GENOMIC DNA]</scope>
    <source>
        <strain evidence="1 2">LMG 31116</strain>
    </source>
</reference>
<evidence type="ECO:0000313" key="2">
    <source>
        <dbReference type="Proteomes" id="UP000368474"/>
    </source>
</evidence>
<sequence length="449" mass="48938">MKGVGKINGDGWKDTTKVGQVAYVWNTELPSPYMEGQFPRIGNEGWSASTKQYDFTPATTEEIRDVFSAHAAPVNGGERETVEVAVALEQQRTLAIVKAVRDISFGESPTGMPTAASAAFDLACEEIERRLRTEQWTLDGVPAPLPAADAPQVGGSLTKEEIDFVLAVFGNPDAKRAYAGDYSPAERPPVWEAPELLGLIVATGSYKWRPTEKLRGIMRAALSAPAKPCEYCDDTGDVHDRTGEWRGTCTCPAGKAISSPAKPVGISVNADAPSLSLDTSSAKVGRDEREADIDAHVIERFATILAEISLTLKGVEQPLQRHSYHDLPKLVAELKLEVDLHRANEARAALSADGGDLKADQVEWVVNDNAELGVKIGQQFFWLYKGTSLVYEEATHDDGSPMHWRHVFKREFGECAHPINYDNPALIGTVSLDDSEDWERLPAAKAKGK</sequence>
<dbReference type="AlphaFoldDB" id="A0A5E4YU99"/>
<proteinExistence type="predicted"/>
<dbReference type="Proteomes" id="UP000368474">
    <property type="component" value="Unassembled WGS sequence"/>
</dbReference>